<evidence type="ECO:0000313" key="1">
    <source>
        <dbReference type="EMBL" id="MBW6530378.1"/>
    </source>
</evidence>
<sequence>MNPNMDLKDPELDEAARAIGDGPVVMVNLLRFRATPDYPLGFEGAHADSRSGYYHGYVGGFRLAAEELGIAPELVYAGAQLAGLLVGQDDLWDEIAIVRYADFADLRRILASDTYVRHAKPHRFAVLADWRFIATKER</sequence>
<dbReference type="Gene3D" id="3.30.70.100">
    <property type="match status" value="1"/>
</dbReference>
<evidence type="ECO:0008006" key="3">
    <source>
        <dbReference type="Google" id="ProtNLM"/>
    </source>
</evidence>
<organism evidence="1 2">
    <name type="scientific">Sphingomonas citri</name>
    <dbReference type="NCBI Taxonomy" id="2862499"/>
    <lineage>
        <taxon>Bacteria</taxon>
        <taxon>Pseudomonadati</taxon>
        <taxon>Pseudomonadota</taxon>
        <taxon>Alphaproteobacteria</taxon>
        <taxon>Sphingomonadales</taxon>
        <taxon>Sphingomonadaceae</taxon>
        <taxon>Sphingomonas</taxon>
    </lineage>
</organism>
<protein>
    <recommendedName>
        <fullName evidence="3">DUF1330 domain-containing protein</fullName>
    </recommendedName>
</protein>
<evidence type="ECO:0000313" key="2">
    <source>
        <dbReference type="Proteomes" id="UP000759103"/>
    </source>
</evidence>
<keyword evidence="2" id="KW-1185">Reference proteome</keyword>
<reference evidence="1 2" key="1">
    <citation type="submission" date="2021-07" db="EMBL/GenBank/DDBJ databases">
        <title>Sphingomonas sp.</title>
        <authorList>
            <person name="Feng G."/>
            <person name="Li J."/>
            <person name="Pan M."/>
        </authorList>
    </citation>
    <scope>NUCLEOTIDE SEQUENCE [LARGE SCALE GENOMIC DNA]</scope>
    <source>
        <strain evidence="1 2">RRHST34</strain>
    </source>
</reference>
<comment type="caution">
    <text evidence="1">The sequence shown here is derived from an EMBL/GenBank/DDBJ whole genome shotgun (WGS) entry which is preliminary data.</text>
</comment>
<dbReference type="Proteomes" id="UP000759103">
    <property type="component" value="Unassembled WGS sequence"/>
</dbReference>
<dbReference type="RefSeq" id="WP_219747746.1">
    <property type="nucleotide sequence ID" value="NZ_JAHXZN010000001.1"/>
</dbReference>
<gene>
    <name evidence="1" type="ORF">KZ820_06495</name>
</gene>
<proteinExistence type="predicted"/>
<dbReference type="EMBL" id="JAHXZN010000001">
    <property type="protein sequence ID" value="MBW6530378.1"/>
    <property type="molecule type" value="Genomic_DNA"/>
</dbReference>
<accession>A0ABS7BLH9</accession>
<name>A0ABS7BLH9_9SPHN</name>